<evidence type="ECO:0000256" key="6">
    <source>
        <dbReference type="ARBA" id="ARBA00039102"/>
    </source>
</evidence>
<dbReference type="SUPFAM" id="SSF51735">
    <property type="entry name" value="NAD(P)-binding Rossmann-fold domains"/>
    <property type="match status" value="1"/>
</dbReference>
<dbReference type="OrthoDB" id="3567264at2"/>
<dbReference type="CDD" id="cd08254">
    <property type="entry name" value="hydroxyacyl_CoA_DH"/>
    <property type="match status" value="1"/>
</dbReference>
<comment type="catalytic activity">
    <reaction evidence="9">
        <text>2-deoxy-scyllo-inosamine + NADP(+) = 3-amino-2,3-dideoxy-scyllo-inosose + NADPH + H(+)</text>
        <dbReference type="Rhea" id="RHEA:33879"/>
        <dbReference type="ChEBI" id="CHEBI:15378"/>
        <dbReference type="ChEBI" id="CHEBI:57783"/>
        <dbReference type="ChEBI" id="CHEBI:58349"/>
        <dbReference type="ChEBI" id="CHEBI:65002"/>
        <dbReference type="ChEBI" id="CHEBI:65003"/>
        <dbReference type="EC" id="1.1.1.329"/>
    </reaction>
</comment>
<keyword evidence="2" id="KW-0560">Oxidoreductase</keyword>
<comment type="cofactor">
    <cofactor evidence="1">
        <name>Zn(2+)</name>
        <dbReference type="ChEBI" id="CHEBI:29105"/>
    </cofactor>
</comment>
<comment type="pathway">
    <text evidence="4">Metabolic intermediate biosynthesis; 2-deoxystreptamine biosynthesis; 2-deoxystreptamine from D-glucose 6-phosphate: step 3/4.</text>
</comment>
<proteinExistence type="inferred from homology"/>
<dbReference type="SUPFAM" id="SSF50129">
    <property type="entry name" value="GroES-like"/>
    <property type="match status" value="1"/>
</dbReference>
<evidence type="ECO:0000256" key="4">
    <source>
        <dbReference type="ARBA" id="ARBA00037908"/>
    </source>
</evidence>
<dbReference type="InterPro" id="IPR013149">
    <property type="entry name" value="ADH-like_C"/>
</dbReference>
<dbReference type="AlphaFoldDB" id="A0A1I2WUE7"/>
<comment type="catalytic activity">
    <reaction evidence="8">
        <text>2-deoxy-scyllo-inosamine + NAD(+) = 3-amino-2,3-dideoxy-scyllo-inosose + NADH + H(+)</text>
        <dbReference type="Rhea" id="RHEA:33883"/>
        <dbReference type="ChEBI" id="CHEBI:15378"/>
        <dbReference type="ChEBI" id="CHEBI:57540"/>
        <dbReference type="ChEBI" id="CHEBI:57945"/>
        <dbReference type="ChEBI" id="CHEBI:65002"/>
        <dbReference type="ChEBI" id="CHEBI:65003"/>
        <dbReference type="EC" id="1.1.1.329"/>
    </reaction>
</comment>
<evidence type="ECO:0000256" key="3">
    <source>
        <dbReference type="ARBA" id="ARBA00037678"/>
    </source>
</evidence>
<sequence length="318" mass="33436">MQSWRFNGTGKPLVLEEVEVPHAGPGEVVVDIKAAGLCHSDVSALDDPEWMASFPRIPMTLGHENAGVISEVGPDMGHWRVGDRVGLAPLMPDGDAIGYGAWDGGYGPKVRATDANLVRLPDELSFEMGAMATDAGLTSYHAMVTRGGAKAGMRIGVIGLGGLGYIGARIAVLLGAQVYAADVNPATRQLADKIGLAGVAESITEFTDKDLQLIVDYAGFGTTTAQAVEALAASGTLVQVGLGRTQSTVDTKTIVFKQLQILGSLSGTQQDLTELYALMRGGDLNPPINRITPDEIPDGLERLRKGGVVGRIIARYEN</sequence>
<evidence type="ECO:0000256" key="2">
    <source>
        <dbReference type="ARBA" id="ARBA00023002"/>
    </source>
</evidence>
<dbReference type="InterPro" id="IPR020843">
    <property type="entry name" value="ER"/>
</dbReference>
<reference evidence="11 12" key="1">
    <citation type="submission" date="2016-10" db="EMBL/GenBank/DDBJ databases">
        <authorList>
            <person name="de Groot N.N."/>
        </authorList>
    </citation>
    <scope>NUCLEOTIDE SEQUENCE [LARGE SCALE GENOMIC DNA]</scope>
    <source>
        <strain evidence="11 12">OK461</strain>
    </source>
</reference>
<name>A0A1I2WUE7_9ACTN</name>
<evidence type="ECO:0000256" key="5">
    <source>
        <dbReference type="ARBA" id="ARBA00038004"/>
    </source>
</evidence>
<evidence type="ECO:0000256" key="8">
    <source>
        <dbReference type="ARBA" id="ARBA00048685"/>
    </source>
</evidence>
<dbReference type="Proteomes" id="UP000181942">
    <property type="component" value="Unassembled WGS sequence"/>
</dbReference>
<dbReference type="PANTHER" id="PTHR43401:SF4">
    <property type="entry name" value="D-ARABINOSE 1-DEHYDROGENASE (NADP(+))"/>
    <property type="match status" value="1"/>
</dbReference>
<accession>A0A1I2WUE7</accession>
<dbReference type="Gene3D" id="3.90.180.10">
    <property type="entry name" value="Medium-chain alcohol dehydrogenases, catalytic domain"/>
    <property type="match status" value="1"/>
</dbReference>
<dbReference type="SMART" id="SM00829">
    <property type="entry name" value="PKS_ER"/>
    <property type="match status" value="1"/>
</dbReference>
<evidence type="ECO:0000256" key="1">
    <source>
        <dbReference type="ARBA" id="ARBA00001947"/>
    </source>
</evidence>
<evidence type="ECO:0000256" key="9">
    <source>
        <dbReference type="ARBA" id="ARBA00049085"/>
    </source>
</evidence>
<comment type="similarity">
    <text evidence="5">Belongs to the zinc-containing alcohol dehydrogenase family. DOIA dehydrogenase subfamily.</text>
</comment>
<organism evidence="11 12">
    <name type="scientific">Streptomyces mirabilis</name>
    <dbReference type="NCBI Taxonomy" id="68239"/>
    <lineage>
        <taxon>Bacteria</taxon>
        <taxon>Bacillati</taxon>
        <taxon>Actinomycetota</taxon>
        <taxon>Actinomycetes</taxon>
        <taxon>Kitasatosporales</taxon>
        <taxon>Streptomycetaceae</taxon>
        <taxon>Streptomyces</taxon>
    </lineage>
</organism>
<dbReference type="PANTHER" id="PTHR43401">
    <property type="entry name" value="L-THREONINE 3-DEHYDROGENASE"/>
    <property type="match status" value="1"/>
</dbReference>
<dbReference type="InterPro" id="IPR050129">
    <property type="entry name" value="Zn_alcohol_dh"/>
</dbReference>
<dbReference type="InterPro" id="IPR036291">
    <property type="entry name" value="NAD(P)-bd_dom_sf"/>
</dbReference>
<dbReference type="Pfam" id="PF00107">
    <property type="entry name" value="ADH_zinc_N"/>
    <property type="match status" value="1"/>
</dbReference>
<dbReference type="GO" id="GO:0016491">
    <property type="term" value="F:oxidoreductase activity"/>
    <property type="evidence" value="ECO:0007669"/>
    <property type="project" value="UniProtKB-KW"/>
</dbReference>
<dbReference type="EMBL" id="FONR01000040">
    <property type="protein sequence ID" value="SFH04882.1"/>
    <property type="molecule type" value="Genomic_DNA"/>
</dbReference>
<evidence type="ECO:0000313" key="12">
    <source>
        <dbReference type="Proteomes" id="UP000181942"/>
    </source>
</evidence>
<feature type="domain" description="Enoyl reductase (ER)" evidence="10">
    <location>
        <begin position="8"/>
        <end position="314"/>
    </location>
</feature>
<gene>
    <name evidence="11" type="ORF">SAMN02787118_14015</name>
</gene>
<dbReference type="InterPro" id="IPR013154">
    <property type="entry name" value="ADH-like_N"/>
</dbReference>
<dbReference type="Pfam" id="PF08240">
    <property type="entry name" value="ADH_N"/>
    <property type="match status" value="1"/>
</dbReference>
<dbReference type="EC" id="1.1.1.329" evidence="6"/>
<evidence type="ECO:0000313" key="11">
    <source>
        <dbReference type="EMBL" id="SFH04882.1"/>
    </source>
</evidence>
<evidence type="ECO:0000256" key="7">
    <source>
        <dbReference type="ARBA" id="ARBA00039387"/>
    </source>
</evidence>
<dbReference type="InterPro" id="IPR011032">
    <property type="entry name" value="GroES-like_sf"/>
</dbReference>
<evidence type="ECO:0000259" key="10">
    <source>
        <dbReference type="SMART" id="SM00829"/>
    </source>
</evidence>
<comment type="function">
    <text evidence="3">Catalyzes the oxidation of 2-deoxy-scyllo-inosamine (DOIA) with NAD(+) or NADP(+), forming 3-amino-2,3-dideoxy-scyllo-inosose (amino-DOI).</text>
</comment>
<protein>
    <recommendedName>
        <fullName evidence="7">2-deoxy-scyllo-inosamine dehydrogenase</fullName>
        <ecNumber evidence="6">1.1.1.329</ecNumber>
    </recommendedName>
</protein>
<dbReference type="RefSeq" id="WP_075033432.1">
    <property type="nucleotide sequence ID" value="NZ_FONR01000040.1"/>
</dbReference>